<keyword evidence="13" id="KW-1185">Reference proteome</keyword>
<dbReference type="PANTHER" id="PTHR48075">
    <property type="entry name" value="3-HYDROXYACYL-COA DEHYDROGENASE FAMILY PROTEIN"/>
    <property type="match status" value="1"/>
</dbReference>
<feature type="domain" description="3-hydroxyacyl-CoA dehydrogenase NAD binding" evidence="11">
    <location>
        <begin position="2"/>
        <end position="82"/>
    </location>
</feature>
<dbReference type="Proteomes" id="UP000507470">
    <property type="component" value="Unassembled WGS sequence"/>
</dbReference>
<dbReference type="Gene3D" id="3.40.50.720">
    <property type="entry name" value="NAD(P)-binding Rossmann-like Domain"/>
    <property type="match status" value="2"/>
</dbReference>
<evidence type="ECO:0000313" key="13">
    <source>
        <dbReference type="Proteomes" id="UP000507470"/>
    </source>
</evidence>
<dbReference type="AlphaFoldDB" id="A0A6J8CAU5"/>
<keyword evidence="5" id="KW-0597">Phosphoprotein</keyword>
<evidence type="ECO:0000256" key="2">
    <source>
        <dbReference type="ARBA" id="ARBA00009463"/>
    </source>
</evidence>
<dbReference type="Pfam" id="PF00725">
    <property type="entry name" value="3HCDH"/>
    <property type="match status" value="1"/>
</dbReference>
<dbReference type="SUPFAM" id="SSF48179">
    <property type="entry name" value="6-phosphogluconate dehydrogenase C-terminal domain-like"/>
    <property type="match status" value="1"/>
</dbReference>
<dbReference type="PIRSF" id="PIRSF000105">
    <property type="entry name" value="HCDH"/>
    <property type="match status" value="1"/>
</dbReference>
<comment type="subunit">
    <text evidence="3">Homodimer.</text>
</comment>
<accession>A0A6J8CAU5</accession>
<comment type="subcellular location">
    <subcellularLocation>
        <location evidence="1">Cytoplasm</location>
    </subcellularLocation>
</comment>
<feature type="domain" description="3-hydroxyacyl-CoA dehydrogenase NAD binding" evidence="11">
    <location>
        <begin position="117"/>
        <end position="157"/>
    </location>
</feature>
<protein>
    <recommendedName>
        <fullName evidence="9">L-gulonate 3-dehydrogenase</fullName>
        <ecNumber evidence="8">1.1.1.45</ecNumber>
    </recommendedName>
    <alternativeName>
        <fullName evidence="9">L-gulonate 3-dehydrogenase</fullName>
    </alternativeName>
</protein>
<reference evidence="12 13" key="1">
    <citation type="submission" date="2020-06" db="EMBL/GenBank/DDBJ databases">
        <authorList>
            <person name="Li R."/>
            <person name="Bekaert M."/>
        </authorList>
    </citation>
    <scope>NUCLEOTIDE SEQUENCE [LARGE SCALE GENOMIC DNA]</scope>
    <source>
        <strain evidence="13">wild</strain>
    </source>
</reference>
<dbReference type="EMBL" id="CACVKT020004986">
    <property type="protein sequence ID" value="CAC5392506.1"/>
    <property type="molecule type" value="Genomic_DNA"/>
</dbReference>
<keyword evidence="6 12" id="KW-0560">Oxidoreductase</keyword>
<keyword evidence="7" id="KW-0520">NAD</keyword>
<dbReference type="InterPro" id="IPR006108">
    <property type="entry name" value="3HC_DH_C"/>
</dbReference>
<evidence type="ECO:0000256" key="8">
    <source>
        <dbReference type="ARBA" id="ARBA00038962"/>
    </source>
</evidence>
<name>A0A6J8CAU5_MYTCO</name>
<dbReference type="InterPro" id="IPR036291">
    <property type="entry name" value="NAD(P)-bd_dom_sf"/>
</dbReference>
<gene>
    <name evidence="12" type="ORF">MCOR_27436</name>
</gene>
<evidence type="ECO:0000256" key="7">
    <source>
        <dbReference type="ARBA" id="ARBA00023027"/>
    </source>
</evidence>
<evidence type="ECO:0000259" key="10">
    <source>
        <dbReference type="Pfam" id="PF00725"/>
    </source>
</evidence>
<dbReference type="GO" id="GO:0005737">
    <property type="term" value="C:cytoplasm"/>
    <property type="evidence" value="ECO:0007669"/>
    <property type="project" value="UniProtKB-SubCell"/>
</dbReference>
<organism evidence="12 13">
    <name type="scientific">Mytilus coruscus</name>
    <name type="common">Sea mussel</name>
    <dbReference type="NCBI Taxonomy" id="42192"/>
    <lineage>
        <taxon>Eukaryota</taxon>
        <taxon>Metazoa</taxon>
        <taxon>Spiralia</taxon>
        <taxon>Lophotrochozoa</taxon>
        <taxon>Mollusca</taxon>
        <taxon>Bivalvia</taxon>
        <taxon>Autobranchia</taxon>
        <taxon>Pteriomorphia</taxon>
        <taxon>Mytilida</taxon>
        <taxon>Mytiloidea</taxon>
        <taxon>Mytilidae</taxon>
        <taxon>Mytilinae</taxon>
        <taxon>Mytilus</taxon>
    </lineage>
</organism>
<evidence type="ECO:0000256" key="9">
    <source>
        <dbReference type="ARBA" id="ARBA00042709"/>
    </source>
</evidence>
<sequence>MIFAGAGYSVCLFDVDPAQLERAKSNISSTLQRYEKDGLMRGTGTAIEQFTRVSTSTSLEECLNSTFYVQECVPENLELKTKWQVPAAVWWHPHLQRSVTIETICLWHTLYLIPQIINPPYFIPLVEMVPAPWTKPEVMATTRTLMEEIGQSPVSLKRECPGFALNRLQYACINEAWNMYQSGLLSAEDIDKVCYDGLGPRYAFIGPLETMHLNADGIVDYCKRYAEGAVDVQKKTFKPIPTLYDVPTAEKIQAEYNNTMPLDKIQNKRLWRDNRLAALAKLKKEIGKND</sequence>
<dbReference type="InterPro" id="IPR006176">
    <property type="entry name" value="3-OHacyl-CoA_DH_NAD-bd"/>
</dbReference>
<dbReference type="Pfam" id="PF02737">
    <property type="entry name" value="3HCDH_N"/>
    <property type="match status" value="2"/>
</dbReference>
<comment type="similarity">
    <text evidence="2">Belongs to the 3-hydroxyacyl-CoA dehydrogenase family.</text>
</comment>
<dbReference type="OrthoDB" id="2021159at2759"/>
<evidence type="ECO:0000256" key="3">
    <source>
        <dbReference type="ARBA" id="ARBA00011738"/>
    </source>
</evidence>
<evidence type="ECO:0000313" key="12">
    <source>
        <dbReference type="EMBL" id="CAC5392506.1"/>
    </source>
</evidence>
<dbReference type="GO" id="GO:0050104">
    <property type="term" value="F:L-gulonate 3-dehydrogenase activity"/>
    <property type="evidence" value="ECO:0007669"/>
    <property type="project" value="UniProtKB-EC"/>
</dbReference>
<dbReference type="EC" id="1.1.1.45" evidence="8"/>
<feature type="domain" description="3-hydroxyacyl-CoA dehydrogenase C-terminal" evidence="10">
    <location>
        <begin position="162"/>
        <end position="216"/>
    </location>
</feature>
<dbReference type="GO" id="GO:0006631">
    <property type="term" value="P:fatty acid metabolic process"/>
    <property type="evidence" value="ECO:0007669"/>
    <property type="project" value="InterPro"/>
</dbReference>
<evidence type="ECO:0000256" key="1">
    <source>
        <dbReference type="ARBA" id="ARBA00004496"/>
    </source>
</evidence>
<evidence type="ECO:0000259" key="11">
    <source>
        <dbReference type="Pfam" id="PF02737"/>
    </source>
</evidence>
<dbReference type="GO" id="GO:0070403">
    <property type="term" value="F:NAD+ binding"/>
    <property type="evidence" value="ECO:0007669"/>
    <property type="project" value="InterPro"/>
</dbReference>
<keyword evidence="4" id="KW-0963">Cytoplasm</keyword>
<evidence type="ECO:0000256" key="5">
    <source>
        <dbReference type="ARBA" id="ARBA00022553"/>
    </source>
</evidence>
<evidence type="ECO:0000256" key="4">
    <source>
        <dbReference type="ARBA" id="ARBA00022490"/>
    </source>
</evidence>
<evidence type="ECO:0000256" key="6">
    <source>
        <dbReference type="ARBA" id="ARBA00023002"/>
    </source>
</evidence>
<dbReference type="InterPro" id="IPR013328">
    <property type="entry name" value="6PGD_dom2"/>
</dbReference>
<proteinExistence type="inferred from homology"/>
<dbReference type="Gene3D" id="1.10.1040.10">
    <property type="entry name" value="N-(1-d-carboxylethyl)-l-norvaline Dehydrogenase, domain 2"/>
    <property type="match status" value="1"/>
</dbReference>
<dbReference type="PANTHER" id="PTHR48075:SF1">
    <property type="entry name" value="LAMBDA-CRYSTALLIN HOMOLOG"/>
    <property type="match status" value="1"/>
</dbReference>
<dbReference type="SUPFAM" id="SSF51735">
    <property type="entry name" value="NAD(P)-binding Rossmann-fold domains"/>
    <property type="match status" value="1"/>
</dbReference>
<dbReference type="InterPro" id="IPR008927">
    <property type="entry name" value="6-PGluconate_DH-like_C_sf"/>
</dbReference>
<dbReference type="InterPro" id="IPR022694">
    <property type="entry name" value="3-OHacyl-CoA_DH"/>
</dbReference>